<dbReference type="Proteomes" id="UP000177596">
    <property type="component" value="Unassembled WGS sequence"/>
</dbReference>
<accession>A0A1F8DH23</accession>
<dbReference type="GO" id="GO:0016787">
    <property type="term" value="F:hydrolase activity"/>
    <property type="evidence" value="ECO:0007669"/>
    <property type="project" value="UniProtKB-KW"/>
</dbReference>
<evidence type="ECO:0008006" key="5">
    <source>
        <dbReference type="Google" id="ProtNLM"/>
    </source>
</evidence>
<reference evidence="3 4" key="1">
    <citation type="journal article" date="2016" name="Nat. Commun.">
        <title>Thousands of microbial genomes shed light on interconnected biogeochemical processes in an aquifer system.</title>
        <authorList>
            <person name="Anantharaman K."/>
            <person name="Brown C.T."/>
            <person name="Hug L.A."/>
            <person name="Sharon I."/>
            <person name="Castelle C.J."/>
            <person name="Probst A.J."/>
            <person name="Thomas B.C."/>
            <person name="Singh A."/>
            <person name="Wilkins M.J."/>
            <person name="Karaoz U."/>
            <person name="Brodie E.L."/>
            <person name="Williams K.H."/>
            <person name="Hubbard S.S."/>
            <person name="Banfield J.F."/>
        </authorList>
    </citation>
    <scope>NUCLEOTIDE SEQUENCE [LARGE SCALE GENOMIC DNA]</scope>
</reference>
<evidence type="ECO:0000256" key="1">
    <source>
        <dbReference type="ARBA" id="ARBA00022801"/>
    </source>
</evidence>
<proteinExistence type="predicted"/>
<dbReference type="Gene3D" id="2.40.260.10">
    <property type="entry name" value="Sortase"/>
    <property type="match status" value="1"/>
</dbReference>
<dbReference type="InterPro" id="IPR023365">
    <property type="entry name" value="Sortase_dom-sf"/>
</dbReference>
<evidence type="ECO:0000313" key="4">
    <source>
        <dbReference type="Proteomes" id="UP000177596"/>
    </source>
</evidence>
<protein>
    <recommendedName>
        <fullName evidence="5">Sortase</fullName>
    </recommendedName>
</protein>
<comment type="caution">
    <text evidence="3">The sequence shown here is derived from an EMBL/GenBank/DDBJ whole genome shotgun (WGS) entry which is preliminary data.</text>
</comment>
<dbReference type="EMBL" id="MGIL01000022">
    <property type="protein sequence ID" value="OGM87696.1"/>
    <property type="molecule type" value="Genomic_DNA"/>
</dbReference>
<dbReference type="Pfam" id="PF04203">
    <property type="entry name" value="Sortase"/>
    <property type="match status" value="1"/>
</dbReference>
<sequence length="282" mass="32005">MDSRAGDLPVPQVWYGVHFFIVKVAIFLQVAYNTDSNMAEVVIYQHIYNRKFGTVEVSPQPIMPERVVAPRQPGKVSLSFRKLSKFSALIGIALVLTFFAPRALTFGKTIISTTFENFRMSRTEVQTLKSDLNTSKPVYFPPFDPRLPLTNHLVIASIGVDTDIQEATADNFEAALKKGVWRVSDFGAPNDNGRSIILAAHRFGYLAWTNSYRRNNSFYNLPKVKVGDMVEIDWSQRKYLYEVYATSKGTQILDYSADLILYTCETLTGEEKVFIYARLIQV</sequence>
<keyword evidence="1" id="KW-0378">Hydrolase</keyword>
<feature type="transmembrane region" description="Helical" evidence="2">
    <location>
        <begin position="12"/>
        <end position="32"/>
    </location>
</feature>
<evidence type="ECO:0000256" key="2">
    <source>
        <dbReference type="SAM" id="Phobius"/>
    </source>
</evidence>
<dbReference type="AlphaFoldDB" id="A0A1F8DH23"/>
<feature type="transmembrane region" description="Helical" evidence="2">
    <location>
        <begin position="86"/>
        <end position="104"/>
    </location>
</feature>
<evidence type="ECO:0000313" key="3">
    <source>
        <dbReference type="EMBL" id="OGM87696.1"/>
    </source>
</evidence>
<keyword evidence="2" id="KW-0812">Transmembrane</keyword>
<organism evidence="3 4">
    <name type="scientific">Candidatus Woesebacteria bacterium RIFOXYD1_FULL_43_18</name>
    <dbReference type="NCBI Taxonomy" id="1802551"/>
    <lineage>
        <taxon>Bacteria</taxon>
        <taxon>Candidatus Woeseibacteriota</taxon>
    </lineage>
</organism>
<keyword evidence="2" id="KW-0472">Membrane</keyword>
<name>A0A1F8DH23_9BACT</name>
<dbReference type="SUPFAM" id="SSF63817">
    <property type="entry name" value="Sortase"/>
    <property type="match status" value="1"/>
</dbReference>
<dbReference type="InterPro" id="IPR005754">
    <property type="entry name" value="Sortase"/>
</dbReference>
<gene>
    <name evidence="3" type="ORF">A2573_00295</name>
</gene>
<keyword evidence="2" id="KW-1133">Transmembrane helix</keyword>